<keyword evidence="3 7" id="KW-0479">Metal-binding</keyword>
<dbReference type="InterPro" id="IPR001577">
    <property type="entry name" value="Peptidase_M8"/>
</dbReference>
<dbReference type="EC" id="3.4.24.-" evidence="7"/>
<keyword evidence="4 7" id="KW-0378">Hydrolase</keyword>
<evidence type="ECO:0000256" key="1">
    <source>
        <dbReference type="ARBA" id="ARBA00005860"/>
    </source>
</evidence>
<keyword evidence="6 7" id="KW-0482">Metalloprotease</keyword>
<evidence type="ECO:0000256" key="4">
    <source>
        <dbReference type="ARBA" id="ARBA00022801"/>
    </source>
</evidence>
<dbReference type="GO" id="GO:0007155">
    <property type="term" value="P:cell adhesion"/>
    <property type="evidence" value="ECO:0007669"/>
    <property type="project" value="InterPro"/>
</dbReference>
<dbReference type="Pfam" id="PF01457">
    <property type="entry name" value="Peptidase_M8"/>
    <property type="match status" value="1"/>
</dbReference>
<evidence type="ECO:0000256" key="6">
    <source>
        <dbReference type="ARBA" id="ARBA00023049"/>
    </source>
</evidence>
<feature type="signal peptide" evidence="7">
    <location>
        <begin position="1"/>
        <end position="21"/>
    </location>
</feature>
<evidence type="ECO:0000256" key="2">
    <source>
        <dbReference type="ARBA" id="ARBA00022670"/>
    </source>
</evidence>
<dbReference type="GO" id="GO:0046872">
    <property type="term" value="F:metal ion binding"/>
    <property type="evidence" value="ECO:0007669"/>
    <property type="project" value="UniProtKB-KW"/>
</dbReference>
<accession>A0A1X7U2R3</accession>
<dbReference type="InParanoid" id="A0A1X7U2R3"/>
<evidence type="ECO:0000256" key="5">
    <source>
        <dbReference type="ARBA" id="ARBA00022833"/>
    </source>
</evidence>
<dbReference type="OrthoDB" id="527990at2759"/>
<dbReference type="AlphaFoldDB" id="A0A1X7U2R3"/>
<protein>
    <recommendedName>
        <fullName evidence="7">Leishmanolysin-like peptidase</fullName>
        <ecNumber evidence="7">3.4.24.-</ecNumber>
    </recommendedName>
</protein>
<comment type="cofactor">
    <cofactor evidence="7">
        <name>Zn(2+)</name>
        <dbReference type="ChEBI" id="CHEBI:29105"/>
    </cofactor>
    <text evidence="7">Binds 1 zinc ion per subunit.</text>
</comment>
<keyword evidence="7" id="KW-0732">Signal</keyword>
<sequence>MISNRCSQLLCFCLLLSAIQSNCEYQCSHHGEEKIARVHLRKPGHSAVKRSLTDDVFNQTFRVYAHYDSSFSSGLSSGVQSRIRDIVKNVTDFLQETLSVRQTPSPILLDRDCANGGFYITSGDVRPCVQQCSKSIADYCPFNTAFSNTHCANASHAMGTGLSNPRAETYGEGSRCVEHNTSWVAAGSSSSVPLSFPQAGCYQYECSNGAVTIFILGQSYHCSQAGEVLTVNQVNNSVTYTGTIICPSCLEICYVSQLSLCIIVHCI</sequence>
<dbReference type="GO" id="GO:0016020">
    <property type="term" value="C:membrane"/>
    <property type="evidence" value="ECO:0007669"/>
    <property type="project" value="InterPro"/>
</dbReference>
<evidence type="ECO:0000313" key="8">
    <source>
        <dbReference type="EnsemblMetazoa" id="Aqu2.1.22172_001"/>
    </source>
</evidence>
<keyword evidence="2 7" id="KW-0645">Protease</keyword>
<evidence type="ECO:0000256" key="3">
    <source>
        <dbReference type="ARBA" id="ARBA00022723"/>
    </source>
</evidence>
<name>A0A1X7U2R3_AMPQE</name>
<evidence type="ECO:0000256" key="7">
    <source>
        <dbReference type="RuleBase" id="RU366077"/>
    </source>
</evidence>
<reference evidence="8" key="1">
    <citation type="submission" date="2017-05" db="UniProtKB">
        <authorList>
            <consortium name="EnsemblMetazoa"/>
        </authorList>
    </citation>
    <scope>IDENTIFICATION</scope>
</reference>
<feature type="chain" id="PRO_5023964226" description="Leishmanolysin-like peptidase" evidence="7">
    <location>
        <begin position="22"/>
        <end position="267"/>
    </location>
</feature>
<dbReference type="GO" id="GO:0004222">
    <property type="term" value="F:metalloendopeptidase activity"/>
    <property type="evidence" value="ECO:0007669"/>
    <property type="project" value="UniProtKB-UniRule"/>
</dbReference>
<dbReference type="GO" id="GO:0006508">
    <property type="term" value="P:proteolysis"/>
    <property type="evidence" value="ECO:0007669"/>
    <property type="project" value="UniProtKB-KW"/>
</dbReference>
<dbReference type="SUPFAM" id="SSF55486">
    <property type="entry name" value="Metalloproteases ('zincins'), catalytic domain"/>
    <property type="match status" value="1"/>
</dbReference>
<dbReference type="EnsemblMetazoa" id="Aqu2.1.22172_001">
    <property type="protein sequence ID" value="Aqu2.1.22172_001"/>
    <property type="gene ID" value="Aqu2.1.22172"/>
</dbReference>
<dbReference type="Gene3D" id="2.30.34.10">
    <property type="entry name" value="Leishmanolysin domain 4"/>
    <property type="match status" value="1"/>
</dbReference>
<comment type="similarity">
    <text evidence="1 7">Belongs to the peptidase M8 family.</text>
</comment>
<organism evidence="8">
    <name type="scientific">Amphimedon queenslandica</name>
    <name type="common">Sponge</name>
    <dbReference type="NCBI Taxonomy" id="400682"/>
    <lineage>
        <taxon>Eukaryota</taxon>
        <taxon>Metazoa</taxon>
        <taxon>Porifera</taxon>
        <taxon>Demospongiae</taxon>
        <taxon>Heteroscleromorpha</taxon>
        <taxon>Haplosclerida</taxon>
        <taxon>Niphatidae</taxon>
        <taxon>Amphimedon</taxon>
    </lineage>
</organism>
<keyword evidence="5 7" id="KW-0862">Zinc</keyword>
<proteinExistence type="inferred from homology"/>